<dbReference type="InterPro" id="IPR008333">
    <property type="entry name" value="Cbr1-like_FAD-bd_dom"/>
</dbReference>
<sequence>MEDLAFGVACVEASGCMGQCSKGPNGMYSEKSGAKGKITNKLNKYSKLTEMLGEVIQGFGLDELQSRVHKVKFAIRREGNADTRMQAIEETLSTIDDQQKQMHPEIYAEILCLRSRELTKADPIAAYNDLREALKLLPDWPWAFVSLAQVLDNLHMPRGALASMQRAIEIGTGVDKNALTRGMVRLERKAADSKGPDVPPEGVEMDIRYVKEKSLGGEVVTKADKKGKEKGKKEKEKEAAEPQEDKGEGEKPENPEKAEKKEKKEKVSKTKDGKEVKASKAKSKSKKGAGASKKEEPNAASSSEAPDLPKSPKSPKVQETAPEPELQAEQLAAVAKPVDIMKDLVAKQKEKLDSKDLKSAKSRDLSEKPKKHHGEKKKACDAFPMTFACKGKPSKHFESSIWHIDLAANLGDHGEEIQRSYTPYSTAEEYKKGILILLIKVYPNGRMSSYLGKMSTGENILVSNPVATVDPADYPEGGIMVAGGSAVVVALQVITAMLPNITDSFHLYLLLGRNREAIDR</sequence>
<evidence type="ECO:0000256" key="2">
    <source>
        <dbReference type="ARBA" id="ARBA00022630"/>
    </source>
</evidence>
<gene>
    <name evidence="8" type="ORF">C1SCF055_LOCUS1504</name>
</gene>
<feature type="compositionally biased region" description="Basic and acidic residues" evidence="6">
    <location>
        <begin position="351"/>
        <end position="368"/>
    </location>
</feature>
<proteinExistence type="predicted"/>
<reference evidence="8" key="1">
    <citation type="submission" date="2022-10" db="EMBL/GenBank/DDBJ databases">
        <authorList>
            <person name="Chen Y."/>
            <person name="Dougan E. K."/>
            <person name="Chan C."/>
            <person name="Rhodes N."/>
            <person name="Thang M."/>
        </authorList>
    </citation>
    <scope>NUCLEOTIDE SEQUENCE</scope>
</reference>
<keyword evidence="11" id="KW-1185">Reference proteome</keyword>
<feature type="region of interest" description="Disordered" evidence="6">
    <location>
        <begin position="220"/>
        <end position="324"/>
    </location>
</feature>
<evidence type="ECO:0000313" key="9">
    <source>
        <dbReference type="EMBL" id="CAL1126347.1"/>
    </source>
</evidence>
<dbReference type="InterPro" id="IPR001834">
    <property type="entry name" value="CBR-like"/>
</dbReference>
<feature type="region of interest" description="Disordered" evidence="6">
    <location>
        <begin position="351"/>
        <end position="377"/>
    </location>
</feature>
<dbReference type="InterPro" id="IPR017938">
    <property type="entry name" value="Riboflavin_synthase-like_b-brl"/>
</dbReference>
<dbReference type="Gene3D" id="1.25.40.10">
    <property type="entry name" value="Tetratricopeptide repeat domain"/>
    <property type="match status" value="1"/>
</dbReference>
<evidence type="ECO:0000313" key="10">
    <source>
        <dbReference type="EMBL" id="CAL4760284.1"/>
    </source>
</evidence>
<feature type="binding site" evidence="5">
    <location>
        <position position="419"/>
    </location>
    <ligand>
        <name>FAD</name>
        <dbReference type="ChEBI" id="CHEBI:57692"/>
    </ligand>
</feature>
<dbReference type="AlphaFoldDB" id="A0A9P1BGN8"/>
<feature type="binding site" evidence="5">
    <location>
        <position position="447"/>
    </location>
    <ligand>
        <name>FAD</name>
        <dbReference type="ChEBI" id="CHEBI:57692"/>
    </ligand>
</feature>
<evidence type="ECO:0000313" key="8">
    <source>
        <dbReference type="EMBL" id="CAI3972972.1"/>
    </source>
</evidence>
<evidence type="ECO:0000259" key="7">
    <source>
        <dbReference type="Pfam" id="PF00970"/>
    </source>
</evidence>
<protein>
    <submittedName>
        <fullName evidence="10">FAD-binding FR-type domain-containing protein</fullName>
    </submittedName>
</protein>
<feature type="binding site" evidence="5">
    <location>
        <position position="438"/>
    </location>
    <ligand>
        <name>FAD</name>
        <dbReference type="ChEBI" id="CHEBI:57692"/>
    </ligand>
</feature>
<dbReference type="EMBL" id="CAMXCT020000046">
    <property type="protein sequence ID" value="CAL1126347.1"/>
    <property type="molecule type" value="Genomic_DNA"/>
</dbReference>
<feature type="binding site" evidence="5">
    <location>
        <position position="440"/>
    </location>
    <ligand>
        <name>FAD</name>
        <dbReference type="ChEBI" id="CHEBI:57692"/>
    </ligand>
</feature>
<feature type="binding site" evidence="5">
    <location>
        <position position="421"/>
    </location>
    <ligand>
        <name>FAD</name>
        <dbReference type="ChEBI" id="CHEBI:57692"/>
    </ligand>
</feature>
<keyword evidence="2 5" id="KW-0285">Flavoprotein</keyword>
<evidence type="ECO:0000256" key="5">
    <source>
        <dbReference type="PIRSR" id="PIRSR601834-1"/>
    </source>
</evidence>
<feature type="compositionally biased region" description="Basic and acidic residues" evidence="6">
    <location>
        <begin position="220"/>
        <end position="278"/>
    </location>
</feature>
<comment type="cofactor">
    <cofactor evidence="1 5">
        <name>FAD</name>
        <dbReference type="ChEBI" id="CHEBI:57692"/>
    </cofactor>
</comment>
<dbReference type="Gene3D" id="2.40.30.10">
    <property type="entry name" value="Translation factors"/>
    <property type="match status" value="1"/>
</dbReference>
<dbReference type="InterPro" id="IPR011990">
    <property type="entry name" value="TPR-like_helical_dom_sf"/>
</dbReference>
<accession>A0A9P1BGN8</accession>
<dbReference type="EMBL" id="CAMXCT010000046">
    <property type="protein sequence ID" value="CAI3972972.1"/>
    <property type="molecule type" value="Genomic_DNA"/>
</dbReference>
<feature type="domain" description="Flavoprotein pyridine nucleotide cytochrome reductase-like FAD-binding" evidence="7">
    <location>
        <begin position="403"/>
        <end position="468"/>
    </location>
</feature>
<evidence type="ECO:0000256" key="4">
    <source>
        <dbReference type="ARBA" id="ARBA00023002"/>
    </source>
</evidence>
<evidence type="ECO:0000256" key="3">
    <source>
        <dbReference type="ARBA" id="ARBA00022827"/>
    </source>
</evidence>
<dbReference type="PANTHER" id="PTHR19370">
    <property type="entry name" value="NADH-CYTOCHROME B5 REDUCTASE"/>
    <property type="match status" value="1"/>
</dbReference>
<keyword evidence="4" id="KW-0560">Oxidoreductase</keyword>
<reference evidence="9" key="2">
    <citation type="submission" date="2024-04" db="EMBL/GenBank/DDBJ databases">
        <authorList>
            <person name="Chen Y."/>
            <person name="Shah S."/>
            <person name="Dougan E. K."/>
            <person name="Thang M."/>
            <person name="Chan C."/>
        </authorList>
    </citation>
    <scope>NUCLEOTIDE SEQUENCE [LARGE SCALE GENOMIC DNA]</scope>
</reference>
<feature type="binding site" evidence="5">
    <location>
        <position position="448"/>
    </location>
    <ligand>
        <name>FAD</name>
        <dbReference type="ChEBI" id="CHEBI:57692"/>
    </ligand>
</feature>
<evidence type="ECO:0000313" key="11">
    <source>
        <dbReference type="Proteomes" id="UP001152797"/>
    </source>
</evidence>
<dbReference type="Proteomes" id="UP001152797">
    <property type="component" value="Unassembled WGS sequence"/>
</dbReference>
<dbReference type="SUPFAM" id="SSF63380">
    <property type="entry name" value="Riboflavin synthase domain-like"/>
    <property type="match status" value="1"/>
</dbReference>
<dbReference type="OrthoDB" id="432685at2759"/>
<evidence type="ECO:0000256" key="1">
    <source>
        <dbReference type="ARBA" id="ARBA00001974"/>
    </source>
</evidence>
<name>A0A9P1BGN8_9DINO</name>
<dbReference type="GO" id="GO:0016491">
    <property type="term" value="F:oxidoreductase activity"/>
    <property type="evidence" value="ECO:0007669"/>
    <property type="project" value="UniProtKB-KW"/>
</dbReference>
<comment type="caution">
    <text evidence="8">The sequence shown here is derived from an EMBL/GenBank/DDBJ whole genome shotgun (WGS) entry which is preliminary data.</text>
</comment>
<dbReference type="Pfam" id="PF00970">
    <property type="entry name" value="FAD_binding_6"/>
    <property type="match status" value="1"/>
</dbReference>
<evidence type="ECO:0000256" key="6">
    <source>
        <dbReference type="SAM" id="MobiDB-lite"/>
    </source>
</evidence>
<dbReference type="SUPFAM" id="SSF48452">
    <property type="entry name" value="TPR-like"/>
    <property type="match status" value="1"/>
</dbReference>
<organism evidence="8">
    <name type="scientific">Cladocopium goreaui</name>
    <dbReference type="NCBI Taxonomy" id="2562237"/>
    <lineage>
        <taxon>Eukaryota</taxon>
        <taxon>Sar</taxon>
        <taxon>Alveolata</taxon>
        <taxon>Dinophyceae</taxon>
        <taxon>Suessiales</taxon>
        <taxon>Symbiodiniaceae</taxon>
        <taxon>Cladocopium</taxon>
    </lineage>
</organism>
<keyword evidence="3 5" id="KW-0274">FAD</keyword>
<dbReference type="EMBL" id="CAMXCT030000046">
    <property type="protein sequence ID" value="CAL4760284.1"/>
    <property type="molecule type" value="Genomic_DNA"/>
</dbReference>